<proteinExistence type="predicted"/>
<evidence type="ECO:0000313" key="1">
    <source>
        <dbReference type="EMBL" id="CAD8053141.1"/>
    </source>
</evidence>
<dbReference type="Proteomes" id="UP000688137">
    <property type="component" value="Unassembled WGS sequence"/>
</dbReference>
<reference evidence="1" key="1">
    <citation type="submission" date="2021-01" db="EMBL/GenBank/DDBJ databases">
        <authorList>
            <consortium name="Genoscope - CEA"/>
            <person name="William W."/>
        </authorList>
    </citation>
    <scope>NUCLEOTIDE SEQUENCE</scope>
</reference>
<name>A0A8S1KFK3_PARPR</name>
<comment type="caution">
    <text evidence="1">The sequence shown here is derived from an EMBL/GenBank/DDBJ whole genome shotgun (WGS) entry which is preliminary data.</text>
</comment>
<accession>A0A8S1KFK3</accession>
<dbReference type="AlphaFoldDB" id="A0A8S1KFK3"/>
<dbReference type="EMBL" id="CAJJDM010000017">
    <property type="protein sequence ID" value="CAD8053141.1"/>
    <property type="molecule type" value="Genomic_DNA"/>
</dbReference>
<keyword evidence="2" id="KW-1185">Reference proteome</keyword>
<sequence>MKLVAVDNRRPDMNLIQVGCPIFLKDLMIKYPTKRPSFQEVSWVIKNIMKLKNQLVVVVLQILTLENQRLMVLFDSLHQYKNKQLRLSLNKCSCYQIQLNGEQQQIDNEVKFMKYMNRKYIEIG</sequence>
<gene>
    <name evidence="1" type="ORF">PPRIM_AZ9-3.1.T0200179</name>
</gene>
<protein>
    <submittedName>
        <fullName evidence="1">Uncharacterized protein</fullName>
    </submittedName>
</protein>
<evidence type="ECO:0000313" key="2">
    <source>
        <dbReference type="Proteomes" id="UP000688137"/>
    </source>
</evidence>
<organism evidence="1 2">
    <name type="scientific">Paramecium primaurelia</name>
    <dbReference type="NCBI Taxonomy" id="5886"/>
    <lineage>
        <taxon>Eukaryota</taxon>
        <taxon>Sar</taxon>
        <taxon>Alveolata</taxon>
        <taxon>Ciliophora</taxon>
        <taxon>Intramacronucleata</taxon>
        <taxon>Oligohymenophorea</taxon>
        <taxon>Peniculida</taxon>
        <taxon>Parameciidae</taxon>
        <taxon>Paramecium</taxon>
    </lineage>
</organism>